<reference evidence="3 4" key="1">
    <citation type="journal article" date="2017" name="ISME J.">
        <title>Potential for microbial H2 and metal transformations associated with novel bacteria and archaea in deep terrestrial subsurface sediments.</title>
        <authorList>
            <person name="Hernsdorf A.W."/>
            <person name="Amano Y."/>
            <person name="Miyakawa K."/>
            <person name="Ise K."/>
            <person name="Suzuki Y."/>
            <person name="Anantharaman K."/>
            <person name="Probst A."/>
            <person name="Burstein D."/>
            <person name="Thomas B.C."/>
            <person name="Banfield J.F."/>
        </authorList>
    </citation>
    <scope>NUCLEOTIDE SEQUENCE [LARGE SCALE GENOMIC DNA]</scope>
    <source>
        <strain evidence="3">HGW-Wallbacteria-1</strain>
    </source>
</reference>
<dbReference type="SUPFAM" id="SSF49879">
    <property type="entry name" value="SMAD/FHA domain"/>
    <property type="match status" value="1"/>
</dbReference>
<evidence type="ECO:0000313" key="4">
    <source>
        <dbReference type="Proteomes" id="UP000233256"/>
    </source>
</evidence>
<feature type="coiled-coil region" evidence="1">
    <location>
        <begin position="45"/>
        <end position="97"/>
    </location>
</feature>
<protein>
    <recommendedName>
        <fullName evidence="2">FHA domain-containing protein</fullName>
    </recommendedName>
</protein>
<name>A0A2N1PQM8_9BACT</name>
<keyword evidence="1" id="KW-0175">Coiled coil</keyword>
<dbReference type="Pfam" id="PF00498">
    <property type="entry name" value="FHA"/>
    <property type="match status" value="1"/>
</dbReference>
<dbReference type="InterPro" id="IPR050923">
    <property type="entry name" value="Cell_Proc_Reg/RNA_Proc"/>
</dbReference>
<dbReference type="InterPro" id="IPR008984">
    <property type="entry name" value="SMAD_FHA_dom_sf"/>
</dbReference>
<dbReference type="Gene3D" id="2.60.200.20">
    <property type="match status" value="1"/>
</dbReference>
<gene>
    <name evidence="3" type="ORF">CVV64_09730</name>
</gene>
<dbReference type="InterPro" id="IPR000253">
    <property type="entry name" value="FHA_dom"/>
</dbReference>
<dbReference type="PANTHER" id="PTHR23308">
    <property type="entry name" value="NUCLEAR INHIBITOR OF PROTEIN PHOSPHATASE-1"/>
    <property type="match status" value="1"/>
</dbReference>
<evidence type="ECO:0000259" key="2">
    <source>
        <dbReference type="PROSITE" id="PS50006"/>
    </source>
</evidence>
<dbReference type="CDD" id="cd00060">
    <property type="entry name" value="FHA"/>
    <property type="match status" value="1"/>
</dbReference>
<dbReference type="EMBL" id="PGXC01000005">
    <property type="protein sequence ID" value="PKK90627.1"/>
    <property type="molecule type" value="Genomic_DNA"/>
</dbReference>
<sequence>MQGIREDLVSKIHELASDYVVVLERIDRIEESRDRVKESVYLKVLQDYQDRLNGVSDQLQLLARELLSALQNGVGDIDALARDAMGLEEQLEELELRMALGEYDEVQGRLRAEEMNSRVRAYEQAQLILNSMRCALGDVGESLIRFCPDLGRYFETSSADIPENSEKPVAERVQNKVPDVPSSPEALNPVSTPESCSFPSDYSASAIIAPDELAALDKLGDVDEDDLLRRADSFLAGSSDSQVDIDDLDSMDDDDMPFGADIYNTPPFGLKSEEDEDTSREVNLSEMGMVYDSPEPPFQEERTMKTPFIGQMANETPSRPRPAISSAPPFLIMKNNVGADQEFQLSSPEMAIGRAQDNDIILLDKTVSRHHTLISREDRGFVLVDLNSTKGTFVNGQRAEQKVLLDNDRILIGSVTFIYRESRP</sequence>
<dbReference type="Proteomes" id="UP000233256">
    <property type="component" value="Unassembled WGS sequence"/>
</dbReference>
<dbReference type="PROSITE" id="PS50006">
    <property type="entry name" value="FHA_DOMAIN"/>
    <property type="match status" value="1"/>
</dbReference>
<organism evidence="3 4">
    <name type="scientific">Candidatus Wallbacteria bacterium HGW-Wallbacteria-1</name>
    <dbReference type="NCBI Taxonomy" id="2013854"/>
    <lineage>
        <taxon>Bacteria</taxon>
        <taxon>Candidatus Walliibacteriota</taxon>
    </lineage>
</organism>
<evidence type="ECO:0000313" key="3">
    <source>
        <dbReference type="EMBL" id="PKK90627.1"/>
    </source>
</evidence>
<dbReference type="AlphaFoldDB" id="A0A2N1PQM8"/>
<proteinExistence type="predicted"/>
<evidence type="ECO:0000256" key="1">
    <source>
        <dbReference type="SAM" id="Coils"/>
    </source>
</evidence>
<accession>A0A2N1PQM8</accession>
<feature type="domain" description="FHA" evidence="2">
    <location>
        <begin position="350"/>
        <end position="399"/>
    </location>
</feature>
<dbReference type="SMART" id="SM00240">
    <property type="entry name" value="FHA"/>
    <property type="match status" value="1"/>
</dbReference>
<comment type="caution">
    <text evidence="3">The sequence shown here is derived from an EMBL/GenBank/DDBJ whole genome shotgun (WGS) entry which is preliminary data.</text>
</comment>